<evidence type="ECO:0000313" key="2">
    <source>
        <dbReference type="EMBL" id="GBN55358.1"/>
    </source>
</evidence>
<proteinExistence type="predicted"/>
<name>A0A4Y2PTZ5_ARAVE</name>
<gene>
    <name evidence="2" type="ORF">AVEN_38334_1</name>
</gene>
<evidence type="ECO:0000256" key="1">
    <source>
        <dbReference type="SAM" id="MobiDB-lite"/>
    </source>
</evidence>
<evidence type="ECO:0000313" key="3">
    <source>
        <dbReference type="Proteomes" id="UP000499080"/>
    </source>
</evidence>
<organism evidence="2 3">
    <name type="scientific">Araneus ventricosus</name>
    <name type="common">Orbweaver spider</name>
    <name type="synonym">Epeira ventricosa</name>
    <dbReference type="NCBI Taxonomy" id="182803"/>
    <lineage>
        <taxon>Eukaryota</taxon>
        <taxon>Metazoa</taxon>
        <taxon>Ecdysozoa</taxon>
        <taxon>Arthropoda</taxon>
        <taxon>Chelicerata</taxon>
        <taxon>Arachnida</taxon>
        <taxon>Araneae</taxon>
        <taxon>Araneomorphae</taxon>
        <taxon>Entelegynae</taxon>
        <taxon>Araneoidea</taxon>
        <taxon>Araneidae</taxon>
        <taxon>Araneus</taxon>
    </lineage>
</organism>
<dbReference type="EMBL" id="BGPR01012272">
    <property type="protein sequence ID" value="GBN55358.1"/>
    <property type="molecule type" value="Genomic_DNA"/>
</dbReference>
<dbReference type="AlphaFoldDB" id="A0A4Y2PTZ5"/>
<feature type="compositionally biased region" description="Gly residues" evidence="1">
    <location>
        <begin position="75"/>
        <end position="84"/>
    </location>
</feature>
<keyword evidence="3" id="KW-1185">Reference proteome</keyword>
<sequence>MAEECVLRLQKSLTQLEESGKIFGINVEEYLTADDDLMVFEGVTEEDNPFRLNDDEEDDDTDTSQALSTSIRGDTSGGLGGAGTPSGKSFVPSSRNGVFN</sequence>
<comment type="caution">
    <text evidence="2">The sequence shown here is derived from an EMBL/GenBank/DDBJ whole genome shotgun (WGS) entry which is preliminary data.</text>
</comment>
<accession>A0A4Y2PTZ5</accession>
<reference evidence="2 3" key="1">
    <citation type="journal article" date="2019" name="Sci. Rep.">
        <title>Orb-weaving spider Araneus ventricosus genome elucidates the spidroin gene catalogue.</title>
        <authorList>
            <person name="Kono N."/>
            <person name="Nakamura H."/>
            <person name="Ohtoshi R."/>
            <person name="Moran D.A.P."/>
            <person name="Shinohara A."/>
            <person name="Yoshida Y."/>
            <person name="Fujiwara M."/>
            <person name="Mori M."/>
            <person name="Tomita M."/>
            <person name="Arakawa K."/>
        </authorList>
    </citation>
    <scope>NUCLEOTIDE SEQUENCE [LARGE SCALE GENOMIC DNA]</scope>
</reference>
<dbReference type="Proteomes" id="UP000499080">
    <property type="component" value="Unassembled WGS sequence"/>
</dbReference>
<protein>
    <submittedName>
        <fullName evidence="2">Uncharacterized protein</fullName>
    </submittedName>
</protein>
<feature type="compositionally biased region" description="Polar residues" evidence="1">
    <location>
        <begin position="91"/>
        <end position="100"/>
    </location>
</feature>
<feature type="region of interest" description="Disordered" evidence="1">
    <location>
        <begin position="45"/>
        <end position="100"/>
    </location>
</feature>